<accession>A0A1F6EJM6</accession>
<dbReference type="AlphaFoldDB" id="A0A1F6EJM6"/>
<proteinExistence type="predicted"/>
<sequence>MRNSDQGGQLTILLASDQSGRRQLSATLADHDNLTLVDTEVANAAEMANQKNVYDAVMVDLPSADLALLKEIREVAPNLPILIIADAQFKFDNERMCTELAPAALIVKTSGRVRADDLVCTLRAIVPERVSA</sequence>
<dbReference type="Proteomes" id="UP000178427">
    <property type="component" value="Unassembled WGS sequence"/>
</dbReference>
<evidence type="ECO:0000313" key="2">
    <source>
        <dbReference type="Proteomes" id="UP000178427"/>
    </source>
</evidence>
<name>A0A1F6EJM6_9BACT</name>
<reference evidence="1 2" key="1">
    <citation type="journal article" date="2016" name="Nat. Commun.">
        <title>Thousands of microbial genomes shed light on interconnected biogeochemical processes in an aquifer system.</title>
        <authorList>
            <person name="Anantharaman K."/>
            <person name="Brown C.T."/>
            <person name="Hug L.A."/>
            <person name="Sharon I."/>
            <person name="Castelle C.J."/>
            <person name="Probst A.J."/>
            <person name="Thomas B.C."/>
            <person name="Singh A."/>
            <person name="Wilkins M.J."/>
            <person name="Karaoz U."/>
            <person name="Brodie E.L."/>
            <person name="Williams K.H."/>
            <person name="Hubbard S.S."/>
            <person name="Banfield J.F."/>
        </authorList>
    </citation>
    <scope>NUCLEOTIDE SEQUENCE [LARGE SCALE GENOMIC DNA]</scope>
</reference>
<dbReference type="EMBL" id="MFMA01000028">
    <property type="protein sequence ID" value="OGG73851.1"/>
    <property type="molecule type" value="Genomic_DNA"/>
</dbReference>
<evidence type="ECO:0000313" key="1">
    <source>
        <dbReference type="EMBL" id="OGG73851.1"/>
    </source>
</evidence>
<evidence type="ECO:0008006" key="3">
    <source>
        <dbReference type="Google" id="ProtNLM"/>
    </source>
</evidence>
<organism evidence="1 2">
    <name type="scientific">Candidatus Kaiserbacteria bacterium RIFCSPLOWO2_01_FULL_54_20</name>
    <dbReference type="NCBI Taxonomy" id="1798513"/>
    <lineage>
        <taxon>Bacteria</taxon>
        <taxon>Candidatus Kaiseribacteriota</taxon>
    </lineage>
</organism>
<comment type="caution">
    <text evidence="1">The sequence shown here is derived from an EMBL/GenBank/DDBJ whole genome shotgun (WGS) entry which is preliminary data.</text>
</comment>
<dbReference type="Gene3D" id="3.40.50.2300">
    <property type="match status" value="1"/>
</dbReference>
<protein>
    <recommendedName>
        <fullName evidence="3">Response regulatory domain-containing protein</fullName>
    </recommendedName>
</protein>
<dbReference type="STRING" id="1798513.A3A40_00145"/>
<gene>
    <name evidence="1" type="ORF">A3A40_00145</name>
</gene>